<dbReference type="PROSITE" id="PS50837">
    <property type="entry name" value="NACHT"/>
    <property type="match status" value="1"/>
</dbReference>
<dbReference type="Pfam" id="PF22733">
    <property type="entry name" value="NNH1"/>
    <property type="match status" value="1"/>
</dbReference>
<dbReference type="InterPro" id="IPR027417">
    <property type="entry name" value="P-loop_NTPase"/>
</dbReference>
<evidence type="ECO:0000313" key="3">
    <source>
        <dbReference type="Proteomes" id="UP001551189"/>
    </source>
</evidence>
<reference evidence="2 3" key="1">
    <citation type="submission" date="2024-06" db="EMBL/GenBank/DDBJ databases">
        <title>The Natural Products Discovery Center: Release of the First 8490 Sequenced Strains for Exploring Actinobacteria Biosynthetic Diversity.</title>
        <authorList>
            <person name="Kalkreuter E."/>
            <person name="Kautsar S.A."/>
            <person name="Yang D."/>
            <person name="Bader C.D."/>
            <person name="Teijaro C.N."/>
            <person name="Fluegel L."/>
            <person name="Davis C.M."/>
            <person name="Simpson J.R."/>
            <person name="Lauterbach L."/>
            <person name="Steele A.D."/>
            <person name="Gui C."/>
            <person name="Meng S."/>
            <person name="Li G."/>
            <person name="Viehrig K."/>
            <person name="Ye F."/>
            <person name="Su P."/>
            <person name="Kiefer A.F."/>
            <person name="Nichols A."/>
            <person name="Cepeda A.J."/>
            <person name="Yan W."/>
            <person name="Fan B."/>
            <person name="Jiang Y."/>
            <person name="Adhikari A."/>
            <person name="Zheng C.-J."/>
            <person name="Schuster L."/>
            <person name="Cowan T.M."/>
            <person name="Smanski M.J."/>
            <person name="Chevrette M.G."/>
            <person name="De Carvalho L.P.S."/>
            <person name="Shen B."/>
        </authorList>
    </citation>
    <scope>NUCLEOTIDE SEQUENCE [LARGE SCALE GENOMIC DNA]</scope>
    <source>
        <strain evidence="2 3">NPDC046851</strain>
    </source>
</reference>
<sequence length="888" mass="97361">MDAAAVGARLASSVIGPLVRKLFVHEGTGAGLVPEPVKVSGLVSFRGEKRVLGEKELRKVAAELVARAVGSAGPVERPVAFDEEEALATALARTLRALGDLDMDDVQAVRLGHRALARRLRDADPRVTFDLSDDAARLHDTLVDVACLHILHFFTQRSTFVARTLVEQSAQLDDAVNRIDLLLERTPSPIGEDAAFEARYAAYVIEKYGTLTIYGIDFTHSPAEWPLDTAYLSLELGVGERTRQLPIRADHVLEGRDRVLLRGVAGSGKTTLVQWLAVTAARQGSTAGQGHLASLTGRVPFVLALRTLTHSWHDLPTPGRFLTAARNPLADAQPHGWADRVLEAGRGLLLIDGMDEVPSSVREKAKVWLRDLIAAYPGNLWLITSRPSAVREHWLDGQGFTEGALAPMSTADVNHFIRRWHSAARATDTSDWELLDSYERSLMEAVRTKGDLSRLATNPLMCGLICALHRDRRGFLPRARKDLYDAALSMLLSRRDIERNMGLTDSIDLTEEPKTQLLQKLAYKFLLNGKSEIDIAQAHMIIRHTLPSVSAAASQGTPEQIFRHLLLRSGVLREPVPGTIDFIHRTFQDYLGARAAVEEGDLSLLVLRATDSQWEDVIRMAIAHARPKERAVLLSELIARGDVAAPRRRTLLHLLAMVSLEHATELEPSVRARVEERAARLIPPRSSAEAHDLAQVGPVVLELLPGPENQEPETAVHTVLTATLIGGDAAIPVLARYAEHPDPTVRSHVAQAWHRFDTDAYAGEVIARLAGDDLYVEIVTPAELAAISRLGGHSRLRVGGGLSPDDLVHGLGGRPLTCLWLRADQAPDWAWLAAFPDLHTLLLDHSPDPVDLSSLTVHPRLRTVGLDPRQRTVEGGAPHPRFRLTFIG</sequence>
<dbReference type="InterPro" id="IPR054547">
    <property type="entry name" value="NNH1"/>
</dbReference>
<dbReference type="Proteomes" id="UP001551189">
    <property type="component" value="Unassembled WGS sequence"/>
</dbReference>
<name>A0ABV3ARL6_9ACTN</name>
<dbReference type="InterPro" id="IPR007111">
    <property type="entry name" value="NACHT_NTPase"/>
</dbReference>
<dbReference type="SUPFAM" id="SSF52540">
    <property type="entry name" value="P-loop containing nucleoside triphosphate hydrolases"/>
    <property type="match status" value="1"/>
</dbReference>
<protein>
    <submittedName>
        <fullName evidence="2">NACHT domain-containing protein</fullName>
    </submittedName>
</protein>
<comment type="caution">
    <text evidence="2">The sequence shown here is derived from an EMBL/GenBank/DDBJ whole genome shotgun (WGS) entry which is preliminary data.</text>
</comment>
<dbReference type="PANTHER" id="PTHR46844">
    <property type="entry name" value="SLR5058 PROTEIN"/>
    <property type="match status" value="1"/>
</dbReference>
<evidence type="ECO:0000259" key="1">
    <source>
        <dbReference type="PROSITE" id="PS50837"/>
    </source>
</evidence>
<evidence type="ECO:0000313" key="2">
    <source>
        <dbReference type="EMBL" id="MEU6799566.1"/>
    </source>
</evidence>
<dbReference type="Gene3D" id="3.40.50.300">
    <property type="entry name" value="P-loop containing nucleotide triphosphate hydrolases"/>
    <property type="match status" value="1"/>
</dbReference>
<dbReference type="Pfam" id="PF05729">
    <property type="entry name" value="NACHT"/>
    <property type="match status" value="1"/>
</dbReference>
<organism evidence="2 3">
    <name type="scientific">Streptomyces neyagawaensis</name>
    <dbReference type="NCBI Taxonomy" id="42238"/>
    <lineage>
        <taxon>Bacteria</taxon>
        <taxon>Bacillati</taxon>
        <taxon>Actinomycetota</taxon>
        <taxon>Actinomycetes</taxon>
        <taxon>Kitasatosporales</taxon>
        <taxon>Streptomycetaceae</taxon>
        <taxon>Streptomyces</taxon>
    </lineage>
</organism>
<accession>A0ABV3ARL6</accession>
<dbReference type="RefSeq" id="WP_359689677.1">
    <property type="nucleotide sequence ID" value="NZ_JBEYXT010000002.1"/>
</dbReference>
<feature type="domain" description="NACHT" evidence="1">
    <location>
        <begin position="257"/>
        <end position="598"/>
    </location>
</feature>
<gene>
    <name evidence="2" type="ORF">ABZ931_00875</name>
</gene>
<dbReference type="EMBL" id="JBEYXT010000002">
    <property type="protein sequence ID" value="MEU6799566.1"/>
    <property type="molecule type" value="Genomic_DNA"/>
</dbReference>
<keyword evidence="3" id="KW-1185">Reference proteome</keyword>
<dbReference type="PANTHER" id="PTHR46844:SF1">
    <property type="entry name" value="SLR5058 PROTEIN"/>
    <property type="match status" value="1"/>
</dbReference>
<proteinExistence type="predicted"/>